<evidence type="ECO:0000256" key="1">
    <source>
        <dbReference type="SAM" id="Phobius"/>
    </source>
</evidence>
<evidence type="ECO:0000313" key="3">
    <source>
        <dbReference type="EMBL" id="EMJ35223.1"/>
    </source>
</evidence>
<dbReference type="EMBL" id="AKWR02000184">
    <property type="protein sequence ID" value="EMJ35223.1"/>
    <property type="molecule type" value="Genomic_DNA"/>
</dbReference>
<dbReference type="AlphaFoldDB" id="A0A0F6IAZ8"/>
<accession>A0A0F6IAZ8</accession>
<feature type="transmembrane region" description="Helical" evidence="1">
    <location>
        <begin position="199"/>
        <end position="219"/>
    </location>
</feature>
<gene>
    <name evidence="3" type="ORF">LEP1GSC079_1121</name>
</gene>
<feature type="transmembrane region" description="Helical" evidence="1">
    <location>
        <begin position="164"/>
        <end position="187"/>
    </location>
</feature>
<dbReference type="Pfam" id="PF16927">
    <property type="entry name" value="HisKA_7TM"/>
    <property type="match status" value="1"/>
</dbReference>
<proteinExistence type="predicted"/>
<dbReference type="InterPro" id="IPR031621">
    <property type="entry name" value="HisKA_7TM"/>
</dbReference>
<protein>
    <submittedName>
        <fullName evidence="3">Putative membrane protein</fullName>
    </submittedName>
</protein>
<feature type="domain" description="Histidine kinase N-terminal 7TM region" evidence="2">
    <location>
        <begin position="11"/>
        <end position="221"/>
    </location>
</feature>
<feature type="transmembrane region" description="Helical" evidence="1">
    <location>
        <begin position="6"/>
        <end position="23"/>
    </location>
</feature>
<keyword evidence="1" id="KW-1133">Transmembrane helix</keyword>
<sequence>MNSTIIYNITIGFFLLFLGWYVYRIPCQRIVQKYFFWLCVSIAIWRLCFGFRFLVPFEFREIILNWMLIPILFAPYLFYSLVRSLFGNNTIPSRRTFFINSIIFCYLFFTAATGLVAKIQDYSSFTYQPTYNYHLIIAYCAIFISFSFTILVKNAFQSRGDLRVRAFLLSVGTFIAFTVTILCVYILPFYGHFYSSEAVLGLLPSSILWAVAILHYDAFEIREKILEGKRLPLLNRIFSFPVLGLYNLLDSPEYGFKLLNSKSMFTLGILIEDYKLRKSTNLDIEDISGILANRYKKRIR</sequence>
<comment type="caution">
    <text evidence="3">The sequence shown here is derived from an EMBL/GenBank/DDBJ whole genome shotgun (WGS) entry which is preliminary data.</text>
</comment>
<feature type="transmembrane region" description="Helical" evidence="1">
    <location>
        <begin position="67"/>
        <end position="86"/>
    </location>
</feature>
<feature type="transmembrane region" description="Helical" evidence="1">
    <location>
        <begin position="35"/>
        <end position="55"/>
    </location>
</feature>
<evidence type="ECO:0000259" key="2">
    <source>
        <dbReference type="Pfam" id="PF16927"/>
    </source>
</evidence>
<feature type="transmembrane region" description="Helical" evidence="1">
    <location>
        <begin position="131"/>
        <end position="152"/>
    </location>
</feature>
<dbReference type="Proteomes" id="UP000012164">
    <property type="component" value="Unassembled WGS sequence"/>
</dbReference>
<reference evidence="3 4" key="1">
    <citation type="submission" date="2013-01" db="EMBL/GenBank/DDBJ databases">
        <authorList>
            <person name="Harkins D.M."/>
            <person name="Durkin A.S."/>
            <person name="Brinkac L.M."/>
            <person name="Haft D.H."/>
            <person name="Selengut J.D."/>
            <person name="Sanka R."/>
            <person name="DePew J."/>
            <person name="Purushe J."/>
            <person name="Peacock S.J."/>
            <person name="Thaipadungpanit J."/>
            <person name="Wuthiekanun V.W."/>
            <person name="Day N.P."/>
            <person name="Vinetz J.M."/>
            <person name="Sutton G.G."/>
            <person name="Nierman W.C."/>
            <person name="Fouts D.E."/>
        </authorList>
    </citation>
    <scope>NUCLEOTIDE SEQUENCE [LARGE SCALE GENOMIC DNA]</scope>
    <source>
        <strain evidence="3 4">FPW1039</strain>
    </source>
</reference>
<feature type="transmembrane region" description="Helical" evidence="1">
    <location>
        <begin position="98"/>
        <end position="119"/>
    </location>
</feature>
<keyword evidence="1" id="KW-0812">Transmembrane</keyword>
<keyword evidence="1" id="KW-0472">Membrane</keyword>
<organism evidence="3 4">
    <name type="scientific">Leptospira interrogans str. FPW1039</name>
    <dbReference type="NCBI Taxonomy" id="1193040"/>
    <lineage>
        <taxon>Bacteria</taxon>
        <taxon>Pseudomonadati</taxon>
        <taxon>Spirochaetota</taxon>
        <taxon>Spirochaetia</taxon>
        <taxon>Leptospirales</taxon>
        <taxon>Leptospiraceae</taxon>
        <taxon>Leptospira</taxon>
    </lineage>
</organism>
<evidence type="ECO:0000313" key="4">
    <source>
        <dbReference type="Proteomes" id="UP000012164"/>
    </source>
</evidence>
<dbReference type="NCBIfam" id="NF047679">
    <property type="entry name" value="LIC10906_fam"/>
    <property type="match status" value="1"/>
</dbReference>
<name>A0A0F6IAZ8_LEPIR</name>